<dbReference type="PRINTS" id="PR00607">
    <property type="entry name" value="CYTCHROMECIE"/>
</dbReference>
<dbReference type="Pfam" id="PF13442">
    <property type="entry name" value="Cytochrome_CBB3"/>
    <property type="match status" value="1"/>
</dbReference>
<dbReference type="InterPro" id="IPR036909">
    <property type="entry name" value="Cyt_c-like_dom_sf"/>
</dbReference>
<dbReference type="PROSITE" id="PS51007">
    <property type="entry name" value="CYTC"/>
    <property type="match status" value="1"/>
</dbReference>
<organism evidence="8 9">
    <name type="scientific">Rugamonas rubra</name>
    <dbReference type="NCBI Taxonomy" id="758825"/>
    <lineage>
        <taxon>Bacteria</taxon>
        <taxon>Pseudomonadati</taxon>
        <taxon>Pseudomonadota</taxon>
        <taxon>Betaproteobacteria</taxon>
        <taxon>Burkholderiales</taxon>
        <taxon>Oxalobacteraceae</taxon>
        <taxon>Telluria group</taxon>
        <taxon>Rugamonas</taxon>
    </lineage>
</organism>
<evidence type="ECO:0000256" key="6">
    <source>
        <dbReference type="PROSITE-ProRule" id="PRU00433"/>
    </source>
</evidence>
<name>A0A1I4JPV5_9BURK</name>
<evidence type="ECO:0000256" key="3">
    <source>
        <dbReference type="ARBA" id="ARBA00022723"/>
    </source>
</evidence>
<keyword evidence="4" id="KW-0249">Electron transport</keyword>
<dbReference type="RefSeq" id="WP_093384824.1">
    <property type="nucleotide sequence ID" value="NZ_FOTW01000006.1"/>
</dbReference>
<feature type="domain" description="Cytochrome c" evidence="7">
    <location>
        <begin position="3"/>
        <end position="106"/>
    </location>
</feature>
<dbReference type="AlphaFoldDB" id="A0A1I4JPV5"/>
<dbReference type="InterPro" id="IPR002323">
    <property type="entry name" value="Cyt_CIE"/>
</dbReference>
<evidence type="ECO:0000256" key="4">
    <source>
        <dbReference type="ARBA" id="ARBA00022982"/>
    </source>
</evidence>
<evidence type="ECO:0000256" key="5">
    <source>
        <dbReference type="ARBA" id="ARBA00023004"/>
    </source>
</evidence>
<keyword evidence="2 6" id="KW-0349">Heme</keyword>
<dbReference type="PANTHER" id="PTHR40942:SF4">
    <property type="entry name" value="CYTOCHROME C5"/>
    <property type="match status" value="1"/>
</dbReference>
<reference evidence="8 9" key="1">
    <citation type="submission" date="2016-10" db="EMBL/GenBank/DDBJ databases">
        <authorList>
            <person name="de Groot N.N."/>
        </authorList>
    </citation>
    <scope>NUCLEOTIDE SEQUENCE [LARGE SCALE GENOMIC DNA]</scope>
    <source>
        <strain evidence="8 9">ATCC 43154</strain>
    </source>
</reference>
<evidence type="ECO:0000313" key="8">
    <source>
        <dbReference type="EMBL" id="SFL68237.1"/>
    </source>
</evidence>
<dbReference type="GO" id="GO:0020037">
    <property type="term" value="F:heme binding"/>
    <property type="evidence" value="ECO:0007669"/>
    <property type="project" value="InterPro"/>
</dbReference>
<evidence type="ECO:0000313" key="9">
    <source>
        <dbReference type="Proteomes" id="UP000199470"/>
    </source>
</evidence>
<keyword evidence="1" id="KW-0813">Transport</keyword>
<gene>
    <name evidence="8" type="ORF">SAMN02982985_01130</name>
</gene>
<evidence type="ECO:0000256" key="2">
    <source>
        <dbReference type="ARBA" id="ARBA00022617"/>
    </source>
</evidence>
<evidence type="ECO:0000256" key="1">
    <source>
        <dbReference type="ARBA" id="ARBA00022448"/>
    </source>
</evidence>
<dbReference type="GO" id="GO:0005506">
    <property type="term" value="F:iron ion binding"/>
    <property type="evidence" value="ECO:0007669"/>
    <property type="project" value="InterPro"/>
</dbReference>
<dbReference type="Gene3D" id="1.10.760.10">
    <property type="entry name" value="Cytochrome c-like domain"/>
    <property type="match status" value="1"/>
</dbReference>
<keyword evidence="5 6" id="KW-0408">Iron</keyword>
<dbReference type="Proteomes" id="UP000199470">
    <property type="component" value="Unassembled WGS sequence"/>
</dbReference>
<protein>
    <submittedName>
        <fullName evidence="8">Cytochrome c5</fullName>
    </submittedName>
</protein>
<keyword evidence="3 6" id="KW-0479">Metal-binding</keyword>
<dbReference type="InterPro" id="IPR009056">
    <property type="entry name" value="Cyt_c-like_dom"/>
</dbReference>
<sequence length="113" mass="11415">MQMRSVSGLVLFVLMAAGVGGAVAAELSGRQSMLLANNCLQCHARPGVPAPQIGDAPAWQKLAGKGEAALLASAVQGLGGMPPLGYCSACTEQDLRALIRFMAKLPAPAGAAQ</sequence>
<dbReference type="STRING" id="758825.SAMN02982985_01130"/>
<dbReference type="EMBL" id="FOTW01000006">
    <property type="protein sequence ID" value="SFL68237.1"/>
    <property type="molecule type" value="Genomic_DNA"/>
</dbReference>
<evidence type="ECO:0000259" key="7">
    <source>
        <dbReference type="PROSITE" id="PS51007"/>
    </source>
</evidence>
<dbReference type="SUPFAM" id="SSF46626">
    <property type="entry name" value="Cytochrome c"/>
    <property type="match status" value="1"/>
</dbReference>
<keyword evidence="9" id="KW-1185">Reference proteome</keyword>
<accession>A0A1I4JPV5</accession>
<dbReference type="OrthoDB" id="9814708at2"/>
<dbReference type="PANTHER" id="PTHR40942">
    <property type="match status" value="1"/>
</dbReference>
<dbReference type="GO" id="GO:0009055">
    <property type="term" value="F:electron transfer activity"/>
    <property type="evidence" value="ECO:0007669"/>
    <property type="project" value="InterPro"/>
</dbReference>
<proteinExistence type="predicted"/>